<protein>
    <submittedName>
        <fullName evidence="3">Putative aBC transporter ATP-binding protein</fullName>
    </submittedName>
</protein>
<name>A0A069SWF3_PHOVU</name>
<evidence type="ECO:0000313" key="3">
    <source>
        <dbReference type="EMBL" id="KDS56507.1"/>
    </source>
</evidence>
<feature type="domain" description="DUF4435" evidence="2">
    <location>
        <begin position="27"/>
        <end position="273"/>
    </location>
</feature>
<reference evidence="3 4" key="1">
    <citation type="submission" date="2014-04" db="EMBL/GenBank/DDBJ databases">
        <authorList>
            <person name="Sears C."/>
            <person name="Carroll K."/>
            <person name="Sack B.R."/>
            <person name="Qadri F."/>
            <person name="Myers L.L."/>
            <person name="Chung G.-T."/>
            <person name="Escheverria P."/>
            <person name="Fraser C.M."/>
            <person name="Sadzewicz L."/>
            <person name="Shefchek K.A."/>
            <person name="Tallon L."/>
            <person name="Das S.P."/>
            <person name="Daugherty S."/>
            <person name="Mongodin E.F."/>
        </authorList>
    </citation>
    <scope>NUCLEOTIDE SEQUENCE [LARGE SCALE GENOMIC DNA]</scope>
    <source>
        <strain evidence="3 4">3975 RP4</strain>
    </source>
</reference>
<keyword evidence="3" id="KW-0067">ATP-binding</keyword>
<evidence type="ECO:0000313" key="4">
    <source>
        <dbReference type="Proteomes" id="UP000027661"/>
    </source>
</evidence>
<dbReference type="GeneID" id="5302935"/>
<evidence type="ECO:0000259" key="2">
    <source>
        <dbReference type="Pfam" id="PF14491"/>
    </source>
</evidence>
<dbReference type="InterPro" id="IPR029492">
    <property type="entry name" value="DUF4435"/>
</dbReference>
<evidence type="ECO:0000256" key="1">
    <source>
        <dbReference type="SAM" id="Coils"/>
    </source>
</evidence>
<dbReference type="GO" id="GO:0005524">
    <property type="term" value="F:ATP binding"/>
    <property type="evidence" value="ECO:0007669"/>
    <property type="project" value="UniProtKB-KW"/>
</dbReference>
<feature type="coiled-coil region" evidence="1">
    <location>
        <begin position="199"/>
        <end position="233"/>
    </location>
</feature>
<keyword evidence="1" id="KW-0175">Coiled coil</keyword>
<dbReference type="Proteomes" id="UP000027661">
    <property type="component" value="Unassembled WGS sequence"/>
</dbReference>
<accession>A0A069SWF3</accession>
<dbReference type="Pfam" id="PF14491">
    <property type="entry name" value="DUF4435"/>
    <property type="match status" value="1"/>
</dbReference>
<dbReference type="PATRIC" id="fig|1339352.3.peg.294"/>
<gene>
    <name evidence="3" type="ORF">M099_0301</name>
</gene>
<organism evidence="3 4">
    <name type="scientific">Phocaeicola vulgatus str. 3975 RP4</name>
    <dbReference type="NCBI Taxonomy" id="1339352"/>
    <lineage>
        <taxon>Bacteria</taxon>
        <taxon>Pseudomonadati</taxon>
        <taxon>Bacteroidota</taxon>
        <taxon>Bacteroidia</taxon>
        <taxon>Bacteroidales</taxon>
        <taxon>Bacteroidaceae</taxon>
        <taxon>Phocaeicola</taxon>
    </lineage>
</organism>
<dbReference type="RefSeq" id="WP_005848961.1">
    <property type="nucleotide sequence ID" value="NZ_JNHM01000004.1"/>
</dbReference>
<dbReference type="AlphaFoldDB" id="A0A069SWF3"/>
<proteinExistence type="predicted"/>
<comment type="caution">
    <text evidence="3">The sequence shown here is derived from an EMBL/GenBank/DDBJ whole genome shotgun (WGS) entry which is preliminary data.</text>
</comment>
<dbReference type="EMBL" id="JNHM01000004">
    <property type="protein sequence ID" value="KDS56507.1"/>
    <property type="molecule type" value="Genomic_DNA"/>
</dbReference>
<sequence length="331" mass="39177">MGKRLSENLSSLYIGAANKLKPKCSRRKIIAYVESYDDISFWRTLLGEYENETRYFEVMLPSKTTLAKGKKSVLMNELGPRLGQNMIACVDSDYDYLLQGATHTSRYIINNKYVFHTYAYAIENYQCYAEALHEVCVMATLNDHPLVDFVAFMRMYSQIAYPLFIWSVWFYRKHNLSEFSLLDFCSYVKLDRVSVYHLERSLESMSRRVRRKLLELERRHPKALEEIEAMKGEFAKLGVNEDNTYMFIQGHHIMDSVVMRLLVPVCNVLRRERETEIKELAEHNMQFHNELTSYQRRQLGVDIVLRKHTSYKLSPLYKKLEADIERFLKHI</sequence>
<keyword evidence="3" id="KW-0547">Nucleotide-binding</keyword>